<gene>
    <name evidence="7" type="ORF">CDEB00056_LOCUS1777</name>
</gene>
<keyword evidence="2" id="KW-0813">Transport</keyword>
<accession>A0A7S3PVR3</accession>
<organism evidence="7">
    <name type="scientific">Chaetoceros debilis</name>
    <dbReference type="NCBI Taxonomy" id="122233"/>
    <lineage>
        <taxon>Eukaryota</taxon>
        <taxon>Sar</taxon>
        <taxon>Stramenopiles</taxon>
        <taxon>Ochrophyta</taxon>
        <taxon>Bacillariophyta</taxon>
        <taxon>Coscinodiscophyceae</taxon>
        <taxon>Chaetocerotophycidae</taxon>
        <taxon>Chaetocerotales</taxon>
        <taxon>Chaetocerotaceae</taxon>
        <taxon>Chaetoceros</taxon>
    </lineage>
</organism>
<dbReference type="InterPro" id="IPR013657">
    <property type="entry name" value="SCL35B1-4/HUT1"/>
</dbReference>
<evidence type="ECO:0000256" key="5">
    <source>
        <dbReference type="ARBA" id="ARBA00023136"/>
    </source>
</evidence>
<dbReference type="PANTHER" id="PTHR10778">
    <property type="entry name" value="SOLUTE CARRIER FAMILY 35 MEMBER B"/>
    <property type="match status" value="1"/>
</dbReference>
<dbReference type="Pfam" id="PF08449">
    <property type="entry name" value="UAA"/>
    <property type="match status" value="1"/>
</dbReference>
<feature type="transmembrane region" description="Helical" evidence="6">
    <location>
        <begin position="32"/>
        <end position="53"/>
    </location>
</feature>
<protein>
    <recommendedName>
        <fullName evidence="8">EamA domain-containing protein</fullName>
    </recommendedName>
</protein>
<evidence type="ECO:0000256" key="3">
    <source>
        <dbReference type="ARBA" id="ARBA00022692"/>
    </source>
</evidence>
<name>A0A7S3PVR3_9STRA</name>
<reference evidence="7" key="1">
    <citation type="submission" date="2021-01" db="EMBL/GenBank/DDBJ databases">
        <authorList>
            <person name="Corre E."/>
            <person name="Pelletier E."/>
            <person name="Niang G."/>
            <person name="Scheremetjew M."/>
            <person name="Finn R."/>
            <person name="Kale V."/>
            <person name="Holt S."/>
            <person name="Cochrane G."/>
            <person name="Meng A."/>
            <person name="Brown T."/>
            <person name="Cohen L."/>
        </authorList>
    </citation>
    <scope>NUCLEOTIDE SEQUENCE</scope>
    <source>
        <strain evidence="7">MM31A-1</strain>
    </source>
</reference>
<proteinExistence type="predicted"/>
<dbReference type="GO" id="GO:0000139">
    <property type="term" value="C:Golgi membrane"/>
    <property type="evidence" value="ECO:0007669"/>
    <property type="project" value="TreeGrafter"/>
</dbReference>
<keyword evidence="5 6" id="KW-0472">Membrane</keyword>
<evidence type="ECO:0000256" key="1">
    <source>
        <dbReference type="ARBA" id="ARBA00004141"/>
    </source>
</evidence>
<dbReference type="GO" id="GO:0005789">
    <property type="term" value="C:endoplasmic reticulum membrane"/>
    <property type="evidence" value="ECO:0007669"/>
    <property type="project" value="TreeGrafter"/>
</dbReference>
<dbReference type="EMBL" id="HBIO01002512">
    <property type="protein sequence ID" value="CAE0456936.1"/>
    <property type="molecule type" value="Transcribed_RNA"/>
</dbReference>
<evidence type="ECO:0000256" key="6">
    <source>
        <dbReference type="SAM" id="Phobius"/>
    </source>
</evidence>
<dbReference type="AlphaFoldDB" id="A0A7S3PVR3"/>
<keyword evidence="3 6" id="KW-0812">Transmembrane</keyword>
<keyword evidence="4 6" id="KW-1133">Transmembrane helix</keyword>
<comment type="subcellular location">
    <subcellularLocation>
        <location evidence="1">Membrane</location>
        <topology evidence="1">Multi-pass membrane protein</topology>
    </subcellularLocation>
</comment>
<evidence type="ECO:0000256" key="2">
    <source>
        <dbReference type="ARBA" id="ARBA00022448"/>
    </source>
</evidence>
<dbReference type="GO" id="GO:0046964">
    <property type="term" value="F:3'-phosphoadenosine 5'-phosphosulfate transmembrane transporter activity"/>
    <property type="evidence" value="ECO:0007669"/>
    <property type="project" value="TreeGrafter"/>
</dbReference>
<feature type="transmembrane region" description="Helical" evidence="6">
    <location>
        <begin position="234"/>
        <end position="252"/>
    </location>
</feature>
<evidence type="ECO:0008006" key="8">
    <source>
        <dbReference type="Google" id="ProtNLM"/>
    </source>
</evidence>
<feature type="transmembrane region" description="Helical" evidence="6">
    <location>
        <begin position="180"/>
        <end position="200"/>
    </location>
</feature>
<dbReference type="PANTHER" id="PTHR10778:SF8">
    <property type="entry name" value="ADENOSINE 3'-PHOSPHO 5'-PHOSPHOSULFATE TRANSPORTER 2"/>
    <property type="match status" value="1"/>
</dbReference>
<sequence>MKFINYPAKTLIKSSRVVFTMMMGSVIGGRRYSATDLIMVFMIVVGLGLFLHADLTSNAVFHPIGVTMLIVSLTLDGAVNNLSEMTMHKFNLGQDDFQMNLYTFSFIIMLIASYQTNELHSGIKFFFQSDGTYREYTLNTQEGYNLIDLTTLENNTAQHEEEQYFQQQGLQYFWSRKNKAIALFLFSTLGIFGGSCAAAITKRFGALSMSITTTTRKAGTIFLSFAMFPNECSIEHVSGVMLFVGGLFLKALRKKIKISRIFSHKKGDSN</sequence>
<evidence type="ECO:0000256" key="4">
    <source>
        <dbReference type="ARBA" id="ARBA00022989"/>
    </source>
</evidence>
<evidence type="ECO:0000313" key="7">
    <source>
        <dbReference type="EMBL" id="CAE0456936.1"/>
    </source>
</evidence>
<feature type="transmembrane region" description="Helical" evidence="6">
    <location>
        <begin position="59"/>
        <end position="79"/>
    </location>
</feature>